<comment type="caution">
    <text evidence="1">The sequence shown here is derived from an EMBL/GenBank/DDBJ whole genome shotgun (WGS) entry which is preliminary data.</text>
</comment>
<evidence type="ECO:0000313" key="2">
    <source>
        <dbReference type="Proteomes" id="UP000177187"/>
    </source>
</evidence>
<evidence type="ECO:0000313" key="1">
    <source>
        <dbReference type="EMBL" id="OGD78900.1"/>
    </source>
</evidence>
<reference evidence="1 2" key="1">
    <citation type="journal article" date="2016" name="Nat. Commun.">
        <title>Thousands of microbial genomes shed light on interconnected biogeochemical processes in an aquifer system.</title>
        <authorList>
            <person name="Anantharaman K."/>
            <person name="Brown C.T."/>
            <person name="Hug L.A."/>
            <person name="Sharon I."/>
            <person name="Castelle C.J."/>
            <person name="Probst A.J."/>
            <person name="Thomas B.C."/>
            <person name="Singh A."/>
            <person name="Wilkins M.J."/>
            <person name="Karaoz U."/>
            <person name="Brodie E.L."/>
            <person name="Williams K.H."/>
            <person name="Hubbard S.S."/>
            <person name="Banfield J.F."/>
        </authorList>
    </citation>
    <scope>NUCLEOTIDE SEQUENCE [LARGE SCALE GENOMIC DNA]</scope>
</reference>
<accession>A0A1F5FH30</accession>
<proteinExistence type="predicted"/>
<name>A0A1F5FH30_9BACT</name>
<sequence>MQQEIRGALMKAIQDTKGAFATVLFEMTGIMVDKVDISGRFNVDHAAMSYIGVLLAARKASLDSGGDGVIANIIVSSNMTHVVFAPVSENYLVGMGVFLGGNLGQALLTMRRLKEYLGPLIEGHGEETKA</sequence>
<dbReference type="EMBL" id="MFAF01000021">
    <property type="protein sequence ID" value="OGD78900.1"/>
    <property type="molecule type" value="Genomic_DNA"/>
</dbReference>
<dbReference type="STRING" id="1817816.A2Y64_04850"/>
<organism evidence="1 2">
    <name type="scientific">Candidatus Coatesbacteria bacterium RBG_13_66_14</name>
    <dbReference type="NCBI Taxonomy" id="1817816"/>
    <lineage>
        <taxon>Bacteria</taxon>
        <taxon>Candidatus Coatesiibacteriota</taxon>
    </lineage>
</organism>
<evidence type="ECO:0008006" key="3">
    <source>
        <dbReference type="Google" id="ProtNLM"/>
    </source>
</evidence>
<dbReference type="Gene3D" id="3.30.450.30">
    <property type="entry name" value="Dynein light chain 2a, cytoplasmic"/>
    <property type="match status" value="1"/>
</dbReference>
<dbReference type="Proteomes" id="UP000177187">
    <property type="component" value="Unassembled WGS sequence"/>
</dbReference>
<gene>
    <name evidence="1" type="ORF">A2Y64_04850</name>
</gene>
<dbReference type="AlphaFoldDB" id="A0A1F5FH30"/>
<protein>
    <recommendedName>
        <fullName evidence="3">Roadblock/LAMTOR2 domain-containing protein</fullName>
    </recommendedName>
</protein>